<dbReference type="AlphaFoldDB" id="A0A1J5QNJ7"/>
<evidence type="ECO:0000256" key="8">
    <source>
        <dbReference type="ARBA" id="ARBA00023136"/>
    </source>
</evidence>
<dbReference type="SMART" id="SM00382">
    <property type="entry name" value="AAA"/>
    <property type="match status" value="1"/>
</dbReference>
<dbReference type="GO" id="GO:0005886">
    <property type="term" value="C:plasma membrane"/>
    <property type="evidence" value="ECO:0007669"/>
    <property type="project" value="UniProtKB-SubCell"/>
</dbReference>
<gene>
    <name evidence="10" type="primary">oppD_8</name>
    <name evidence="10" type="ORF">GALL_330150</name>
</gene>
<dbReference type="Pfam" id="PF08352">
    <property type="entry name" value="oligo_HPY"/>
    <property type="match status" value="1"/>
</dbReference>
<evidence type="ECO:0000313" key="10">
    <source>
        <dbReference type="EMBL" id="OIQ85153.1"/>
    </source>
</evidence>
<dbReference type="SUPFAM" id="SSF52540">
    <property type="entry name" value="P-loop containing nucleoside triphosphate hydrolases"/>
    <property type="match status" value="1"/>
</dbReference>
<evidence type="ECO:0000256" key="4">
    <source>
        <dbReference type="ARBA" id="ARBA00022519"/>
    </source>
</evidence>
<keyword evidence="4" id="KW-0997">Cell inner membrane</keyword>
<evidence type="ECO:0000256" key="3">
    <source>
        <dbReference type="ARBA" id="ARBA00022475"/>
    </source>
</evidence>
<dbReference type="Pfam" id="PF00005">
    <property type="entry name" value="ABC_tran"/>
    <property type="match status" value="1"/>
</dbReference>
<dbReference type="PANTHER" id="PTHR43297">
    <property type="entry name" value="OLIGOPEPTIDE TRANSPORT ATP-BINDING PROTEIN APPD"/>
    <property type="match status" value="1"/>
</dbReference>
<keyword evidence="2" id="KW-0813">Transport</keyword>
<dbReference type="FunFam" id="3.40.50.300:FF:000016">
    <property type="entry name" value="Oligopeptide ABC transporter ATP-binding component"/>
    <property type="match status" value="1"/>
</dbReference>
<dbReference type="InterPro" id="IPR003439">
    <property type="entry name" value="ABC_transporter-like_ATP-bd"/>
</dbReference>
<dbReference type="PANTHER" id="PTHR43297:SF14">
    <property type="entry name" value="ATPASE AAA-TYPE CORE DOMAIN-CONTAINING PROTEIN"/>
    <property type="match status" value="1"/>
</dbReference>
<feature type="domain" description="ABC transporter" evidence="9">
    <location>
        <begin position="14"/>
        <end position="260"/>
    </location>
</feature>
<dbReference type="GO" id="GO:0005524">
    <property type="term" value="F:ATP binding"/>
    <property type="evidence" value="ECO:0007669"/>
    <property type="project" value="UniProtKB-KW"/>
</dbReference>
<dbReference type="GO" id="GO:0016887">
    <property type="term" value="F:ATP hydrolysis activity"/>
    <property type="evidence" value="ECO:0007669"/>
    <property type="project" value="InterPro"/>
</dbReference>
<dbReference type="PROSITE" id="PS00211">
    <property type="entry name" value="ABC_TRANSPORTER_1"/>
    <property type="match status" value="1"/>
</dbReference>
<dbReference type="InterPro" id="IPR027417">
    <property type="entry name" value="P-loop_NTPase"/>
</dbReference>
<evidence type="ECO:0000256" key="1">
    <source>
        <dbReference type="ARBA" id="ARBA00004202"/>
    </source>
</evidence>
<sequence length="327" mass="35316">MTISAPRTDALLDVDRLSVEYQSDTRVIKGADDVSFSIGRGEAFGLAGESGCGKSTIANAIMRLLKPPARVVGGAIRFADTDVLELSGERLRTFRWTRIAMVFQSAMNALNPVMAVGDQIVDAFTAHGLGNMREARERAADLLGMVGIPADRLSSYPHQLSGGMRQRVVIAIALALEPELLILDEPTTALDVVVQQEIMQQIQALRADLGFSVLFITHDISLMVELSDRMAVMYNGRIVELAPSADVLAEPLHPYTQGLMGSFPPLSGPRRRLTGLADRASIAIEGNARALLGFDPDDIPDLTEIRPGRWIADPDTTRQPTSAGGSR</sequence>
<keyword evidence="8" id="KW-0472">Membrane</keyword>
<keyword evidence="7" id="KW-1278">Translocase</keyword>
<dbReference type="PROSITE" id="PS50893">
    <property type="entry name" value="ABC_TRANSPORTER_2"/>
    <property type="match status" value="1"/>
</dbReference>
<keyword evidence="5" id="KW-0547">Nucleotide-binding</keyword>
<dbReference type="GO" id="GO:0015833">
    <property type="term" value="P:peptide transport"/>
    <property type="evidence" value="ECO:0007669"/>
    <property type="project" value="InterPro"/>
</dbReference>
<evidence type="ECO:0000259" key="9">
    <source>
        <dbReference type="PROSITE" id="PS50893"/>
    </source>
</evidence>
<proteinExistence type="predicted"/>
<dbReference type="CDD" id="cd03257">
    <property type="entry name" value="ABC_NikE_OppD_transporters"/>
    <property type="match status" value="1"/>
</dbReference>
<reference evidence="10" key="1">
    <citation type="submission" date="2016-10" db="EMBL/GenBank/DDBJ databases">
        <title>Sequence of Gallionella enrichment culture.</title>
        <authorList>
            <person name="Poehlein A."/>
            <person name="Muehling M."/>
            <person name="Daniel R."/>
        </authorList>
    </citation>
    <scope>NUCLEOTIDE SEQUENCE</scope>
</reference>
<evidence type="ECO:0000256" key="5">
    <source>
        <dbReference type="ARBA" id="ARBA00022741"/>
    </source>
</evidence>
<dbReference type="InterPro" id="IPR013563">
    <property type="entry name" value="Oligopep_ABC_C"/>
</dbReference>
<accession>A0A1J5QNJ7</accession>
<evidence type="ECO:0000256" key="2">
    <source>
        <dbReference type="ARBA" id="ARBA00022448"/>
    </source>
</evidence>
<dbReference type="Gene3D" id="3.40.50.300">
    <property type="entry name" value="P-loop containing nucleotide triphosphate hydrolases"/>
    <property type="match status" value="1"/>
</dbReference>
<keyword evidence="6 10" id="KW-0067">ATP-binding</keyword>
<protein>
    <submittedName>
        <fullName evidence="10">Oligopeptide transport ATP-binding protein OppD</fullName>
    </submittedName>
</protein>
<organism evidence="10">
    <name type="scientific">mine drainage metagenome</name>
    <dbReference type="NCBI Taxonomy" id="410659"/>
    <lineage>
        <taxon>unclassified sequences</taxon>
        <taxon>metagenomes</taxon>
        <taxon>ecological metagenomes</taxon>
    </lineage>
</organism>
<evidence type="ECO:0000256" key="7">
    <source>
        <dbReference type="ARBA" id="ARBA00022967"/>
    </source>
</evidence>
<keyword evidence="3" id="KW-1003">Cell membrane</keyword>
<comment type="caution">
    <text evidence="10">The sequence shown here is derived from an EMBL/GenBank/DDBJ whole genome shotgun (WGS) entry which is preliminary data.</text>
</comment>
<dbReference type="EMBL" id="MLJW01000564">
    <property type="protein sequence ID" value="OIQ85153.1"/>
    <property type="molecule type" value="Genomic_DNA"/>
</dbReference>
<evidence type="ECO:0000256" key="6">
    <source>
        <dbReference type="ARBA" id="ARBA00022840"/>
    </source>
</evidence>
<dbReference type="InterPro" id="IPR003593">
    <property type="entry name" value="AAA+_ATPase"/>
</dbReference>
<comment type="subcellular location">
    <subcellularLocation>
        <location evidence="1">Cell membrane</location>
        <topology evidence="1">Peripheral membrane protein</topology>
    </subcellularLocation>
</comment>
<dbReference type="InterPro" id="IPR017871">
    <property type="entry name" value="ABC_transporter-like_CS"/>
</dbReference>
<name>A0A1J5QNJ7_9ZZZZ</name>
<dbReference type="InterPro" id="IPR050388">
    <property type="entry name" value="ABC_Ni/Peptide_Import"/>
</dbReference>